<evidence type="ECO:0000313" key="3">
    <source>
        <dbReference type="Proteomes" id="UP001196873"/>
    </source>
</evidence>
<dbReference type="PROSITE" id="PS51257">
    <property type="entry name" value="PROKAR_LIPOPROTEIN"/>
    <property type="match status" value="1"/>
</dbReference>
<name>A0AAW4NR61_9BACT</name>
<feature type="chain" id="PRO_5043666365" evidence="1">
    <location>
        <begin position="28"/>
        <end position="209"/>
    </location>
</feature>
<protein>
    <submittedName>
        <fullName evidence="2">DUF4840 domain-containing protein</fullName>
    </submittedName>
</protein>
<proteinExistence type="predicted"/>
<dbReference type="AlphaFoldDB" id="A0AAW4NR61"/>
<dbReference type="Proteomes" id="UP001196873">
    <property type="component" value="Unassembled WGS sequence"/>
</dbReference>
<dbReference type="EMBL" id="JAHXRF010000006">
    <property type="protein sequence ID" value="MBW4865408.1"/>
    <property type="molecule type" value="Genomic_DNA"/>
</dbReference>
<evidence type="ECO:0000256" key="1">
    <source>
        <dbReference type="SAM" id="SignalP"/>
    </source>
</evidence>
<dbReference type="RefSeq" id="WP_007134521.1">
    <property type="nucleotide sequence ID" value="NZ_CABKPN010000001.1"/>
</dbReference>
<evidence type="ECO:0000313" key="2">
    <source>
        <dbReference type="EMBL" id="MBW4865408.1"/>
    </source>
</evidence>
<gene>
    <name evidence="2" type="ORF">KZY68_05145</name>
</gene>
<comment type="caution">
    <text evidence="2">The sequence shown here is derived from an EMBL/GenBank/DDBJ whole genome shotgun (WGS) entry which is preliminary data.</text>
</comment>
<keyword evidence="1" id="KW-0732">Signal</keyword>
<reference evidence="2" key="1">
    <citation type="submission" date="2021-07" db="EMBL/GenBank/DDBJ databases">
        <title>Genomic diversity and antimicrobial resistance of Prevotella spp. isolated from chronic lung disease airways.</title>
        <authorList>
            <person name="Webb K.A."/>
            <person name="Olagoke O.S."/>
            <person name="Baird T."/>
            <person name="Neill J."/>
            <person name="Pham A."/>
            <person name="Wells T.J."/>
            <person name="Ramsay K.A."/>
            <person name="Bell S.C."/>
            <person name="Sarovich D.S."/>
            <person name="Price E.P."/>
        </authorList>
    </citation>
    <scope>NUCLEOTIDE SEQUENCE</scope>
    <source>
        <strain evidence="2">SCHI0047.S.3</strain>
    </source>
</reference>
<sequence length="209" mass="23456">MKNLRNFFGYMLCLAIALTALSSCLNGDDEKELTLTDADVRTIFETGQGTYEGKIYTVTENNAGTFLTKDSVRNVQLTINADSTIRVSGIPDSLYASLLNSYHAQSKAVSEELAKQTTLQPVRSRIGALSYYDRDKTIYSYQTLIYQTTFTVTLNGQAQQVVFKNSMFALYNTRNRALQVAMKPAEIKAEKEYLRPSGNYFIFVSTAKH</sequence>
<accession>A0AAW4NR61</accession>
<feature type="signal peptide" evidence="1">
    <location>
        <begin position="1"/>
        <end position="27"/>
    </location>
</feature>
<organism evidence="2 3">
    <name type="scientific">Segatella salivae</name>
    <dbReference type="NCBI Taxonomy" id="228604"/>
    <lineage>
        <taxon>Bacteria</taxon>
        <taxon>Pseudomonadati</taxon>
        <taxon>Bacteroidota</taxon>
        <taxon>Bacteroidia</taxon>
        <taxon>Bacteroidales</taxon>
        <taxon>Prevotellaceae</taxon>
        <taxon>Segatella</taxon>
    </lineage>
</organism>